<dbReference type="PROSITE" id="PS51399">
    <property type="entry name" value="SEP"/>
    <property type="match status" value="1"/>
</dbReference>
<feature type="domain" description="SEP" evidence="13">
    <location>
        <begin position="155"/>
        <end position="220"/>
    </location>
</feature>
<dbReference type="PROSITE" id="PS50033">
    <property type="entry name" value="UBX"/>
    <property type="match status" value="1"/>
</dbReference>
<evidence type="ECO:0000256" key="6">
    <source>
        <dbReference type="ARBA" id="ARBA00062345"/>
    </source>
</evidence>
<evidence type="ECO:0000256" key="10">
    <source>
        <dbReference type="SAM" id="Coils"/>
    </source>
</evidence>
<dbReference type="InterPro" id="IPR029071">
    <property type="entry name" value="Ubiquitin-like_domsf"/>
</dbReference>
<comment type="subunit">
    <text evidence="6">Interacts with GNA12, GNA13, RND1, RND2 and RND3.</text>
</comment>
<proteinExistence type="predicted"/>
<evidence type="ECO:0000259" key="12">
    <source>
        <dbReference type="PROSITE" id="PS50033"/>
    </source>
</evidence>
<dbReference type="RefSeq" id="XP_030917887.1">
    <property type="nucleotide sequence ID" value="XM_031062027.1"/>
</dbReference>
<protein>
    <recommendedName>
        <fullName evidence="7">UBX domain-containing protein 11</fullName>
    </recommendedName>
    <alternativeName>
        <fullName evidence="9">Socius</fullName>
    </alternativeName>
    <alternativeName>
        <fullName evidence="8">UBX domain-containing protein 5</fullName>
    </alternativeName>
</protein>
<dbReference type="SUPFAM" id="SSF102848">
    <property type="entry name" value="NSFL1 (p97 ATPase) cofactor p47, SEP domain"/>
    <property type="match status" value="1"/>
</dbReference>
<evidence type="ECO:0000259" key="13">
    <source>
        <dbReference type="PROSITE" id="PS51399"/>
    </source>
</evidence>
<dbReference type="GO" id="GO:0043130">
    <property type="term" value="F:ubiquitin binding"/>
    <property type="evidence" value="ECO:0007669"/>
    <property type="project" value="TreeGrafter"/>
</dbReference>
<feature type="coiled-coil region" evidence="10">
    <location>
        <begin position="4"/>
        <end position="45"/>
    </location>
</feature>
<dbReference type="Pfam" id="PF00789">
    <property type="entry name" value="UBX"/>
    <property type="match status" value="1"/>
</dbReference>
<keyword evidence="3 10" id="KW-0175">Coiled coil</keyword>
<dbReference type="Gene3D" id="3.30.420.210">
    <property type="entry name" value="SEP domain"/>
    <property type="match status" value="1"/>
</dbReference>
<dbReference type="SUPFAM" id="SSF54236">
    <property type="entry name" value="Ubiquitin-like"/>
    <property type="match status" value="1"/>
</dbReference>
<evidence type="ECO:0000256" key="1">
    <source>
        <dbReference type="ARBA" id="ARBA00004245"/>
    </source>
</evidence>
<dbReference type="Gene3D" id="3.10.20.90">
    <property type="entry name" value="Phosphatidylinositol 3-kinase Catalytic Subunit, Chain A, domain 1"/>
    <property type="match status" value="1"/>
</dbReference>
<feature type="domain" description="UBX" evidence="12">
    <location>
        <begin position="315"/>
        <end position="391"/>
    </location>
</feature>
<dbReference type="GO" id="GO:0005856">
    <property type="term" value="C:cytoskeleton"/>
    <property type="evidence" value="ECO:0007669"/>
    <property type="project" value="UniProtKB-SubCell"/>
</dbReference>
<dbReference type="GeneID" id="102034357"/>
<feature type="compositionally biased region" description="Polar residues" evidence="11">
    <location>
        <begin position="237"/>
        <end position="247"/>
    </location>
</feature>
<dbReference type="AlphaFoldDB" id="A0A8N5HVC0"/>
<feature type="compositionally biased region" description="Polar residues" evidence="11">
    <location>
        <begin position="273"/>
        <end position="291"/>
    </location>
</feature>
<dbReference type="FunFam" id="3.30.420.210:FF:000003">
    <property type="entry name" value="UBX domain protein 11"/>
    <property type="match status" value="1"/>
</dbReference>
<dbReference type="OrthoDB" id="25887at2759"/>
<evidence type="ECO:0000256" key="4">
    <source>
        <dbReference type="ARBA" id="ARBA00023212"/>
    </source>
</evidence>
<name>A0A8N5HVC0_GEOFO</name>
<evidence type="ECO:0000256" key="8">
    <source>
        <dbReference type="ARBA" id="ARBA00075811"/>
    </source>
</evidence>
<dbReference type="CTD" id="91544"/>
<evidence type="ECO:0000313" key="15">
    <source>
        <dbReference type="RefSeq" id="XP_030917887.1"/>
    </source>
</evidence>
<comment type="subcellular location">
    <subcellularLocation>
        <location evidence="1">Cytoplasm</location>
        <location evidence="1">Cytoskeleton</location>
    </subcellularLocation>
</comment>
<dbReference type="InterPro" id="IPR036241">
    <property type="entry name" value="NSFL1C_SEP_dom_sf"/>
</dbReference>
<organism evidence="14 15">
    <name type="scientific">Geospiza fortis</name>
    <name type="common">Medium ground-finch</name>
    <dbReference type="NCBI Taxonomy" id="48883"/>
    <lineage>
        <taxon>Eukaryota</taxon>
        <taxon>Metazoa</taxon>
        <taxon>Chordata</taxon>
        <taxon>Craniata</taxon>
        <taxon>Vertebrata</taxon>
        <taxon>Euteleostomi</taxon>
        <taxon>Archelosauria</taxon>
        <taxon>Archosauria</taxon>
        <taxon>Dinosauria</taxon>
        <taxon>Saurischia</taxon>
        <taxon>Theropoda</taxon>
        <taxon>Coelurosauria</taxon>
        <taxon>Aves</taxon>
        <taxon>Neognathae</taxon>
        <taxon>Neoaves</taxon>
        <taxon>Telluraves</taxon>
        <taxon>Australaves</taxon>
        <taxon>Passeriformes</taxon>
        <taxon>Thraupidae</taxon>
        <taxon>Geospiza</taxon>
    </lineage>
</organism>
<evidence type="ECO:0000256" key="5">
    <source>
        <dbReference type="ARBA" id="ARBA00059434"/>
    </source>
</evidence>
<dbReference type="CDD" id="cd17077">
    <property type="entry name" value="UBX_UBXN11"/>
    <property type="match status" value="1"/>
</dbReference>
<evidence type="ECO:0000313" key="14">
    <source>
        <dbReference type="Proteomes" id="UP000504602"/>
    </source>
</evidence>
<accession>A0A8N5HVC0</accession>
<dbReference type="InterPro" id="IPR012989">
    <property type="entry name" value="SEP_domain"/>
</dbReference>
<dbReference type="PANTHER" id="PTHR23333:SF4">
    <property type="entry name" value="UBX DOMAIN-CONTAINING PROTEIN 11"/>
    <property type="match status" value="1"/>
</dbReference>
<sequence length="429" mass="47773">MELVSSLAEKISLLEQKVEKQAQEIQLKDRRIAELEEKIKTLQEEEGAPDPRSTEELELRCLQLQSQVWEMERFLSDYGLVWVGEAREQPEEPGAARDGEEPPAGSLCRPGEAVLCEQQIDFDLILEHIKDLNSLVGEGSSQVEQTLRGARLRRAEPLPVTLYRDGITVGQHGAFRPYQHPATQQCLQDIMDGYFPSELQPRYPDGVPLQVSDRRDVVFQKPDLPGSFPGLGHVVGTSESSRVQETSRIPGPKGSWERDPSEVSQPLKHRGSVGSTQGAAPQGSDGQQSSEEMLLETPGLAALEGYRVKAAEEAGAPGLCRLRVRSESGEQTYELRMLLTDTIGDLRQLLAHLRGGNSDYEIISTFPQRVYTDSSRSLQECGLVPRASLLLRRRDPPQQQGRGLQPAWELLCTGRELPLTLPDPPWQDF</sequence>
<evidence type="ECO:0000256" key="9">
    <source>
        <dbReference type="ARBA" id="ARBA00081109"/>
    </source>
</evidence>
<evidence type="ECO:0000256" key="3">
    <source>
        <dbReference type="ARBA" id="ARBA00023054"/>
    </source>
</evidence>
<dbReference type="Proteomes" id="UP000504602">
    <property type="component" value="Unplaced"/>
</dbReference>
<gene>
    <name evidence="15" type="primary">UBXN11</name>
</gene>
<dbReference type="PANTHER" id="PTHR23333">
    <property type="entry name" value="UBX DOMAIN CONTAINING PROTEIN"/>
    <property type="match status" value="1"/>
</dbReference>
<comment type="function">
    <text evidence="5">May be involved in the reorganization of actin cytoskeleton mediated by RND1, RND2 and RND3. Promotes RHOA activation mediated by GNA12 and GNA13.</text>
</comment>
<feature type="compositionally biased region" description="Basic and acidic residues" evidence="11">
    <location>
        <begin position="89"/>
        <end position="100"/>
    </location>
</feature>
<keyword evidence="2" id="KW-0963">Cytoplasm</keyword>
<dbReference type="Pfam" id="PF08059">
    <property type="entry name" value="SEP"/>
    <property type="match status" value="1"/>
</dbReference>
<evidence type="ECO:0000256" key="11">
    <source>
        <dbReference type="SAM" id="MobiDB-lite"/>
    </source>
</evidence>
<dbReference type="GO" id="GO:0043161">
    <property type="term" value="P:proteasome-mediated ubiquitin-dependent protein catabolic process"/>
    <property type="evidence" value="ECO:0007669"/>
    <property type="project" value="TreeGrafter"/>
</dbReference>
<dbReference type="SMART" id="SM00166">
    <property type="entry name" value="UBX"/>
    <property type="match status" value="1"/>
</dbReference>
<keyword evidence="14" id="KW-1185">Reference proteome</keyword>
<evidence type="ECO:0000256" key="2">
    <source>
        <dbReference type="ARBA" id="ARBA00022490"/>
    </source>
</evidence>
<feature type="region of interest" description="Disordered" evidence="11">
    <location>
        <begin position="220"/>
        <end position="293"/>
    </location>
</feature>
<keyword evidence="4" id="KW-0206">Cytoskeleton</keyword>
<reference evidence="15" key="1">
    <citation type="submission" date="2025-08" db="UniProtKB">
        <authorList>
            <consortium name="RefSeq"/>
        </authorList>
    </citation>
    <scope>IDENTIFICATION</scope>
</reference>
<dbReference type="InterPro" id="IPR001012">
    <property type="entry name" value="UBX_dom"/>
</dbReference>
<feature type="region of interest" description="Disordered" evidence="11">
    <location>
        <begin position="89"/>
        <end position="108"/>
    </location>
</feature>
<evidence type="ECO:0000256" key="7">
    <source>
        <dbReference type="ARBA" id="ARBA00073759"/>
    </source>
</evidence>